<reference evidence="1" key="1">
    <citation type="submission" date="2014-11" db="EMBL/GenBank/DDBJ databases">
        <authorList>
            <person name="Otto D Thomas"/>
            <person name="Naeem Raeece"/>
        </authorList>
    </citation>
    <scope>NUCLEOTIDE SEQUENCE</scope>
</reference>
<gene>
    <name evidence="1" type="ORF">Cvel_24902</name>
</gene>
<proteinExistence type="predicted"/>
<accession>A0A0G4H795</accession>
<dbReference type="EMBL" id="CDMZ01001933">
    <property type="protein sequence ID" value="CEM39511.1"/>
    <property type="molecule type" value="Genomic_DNA"/>
</dbReference>
<dbReference type="VEuPathDB" id="CryptoDB:Cvel_24902"/>
<dbReference type="AlphaFoldDB" id="A0A0G4H795"/>
<name>A0A0G4H795_9ALVE</name>
<organism evidence="1">
    <name type="scientific">Chromera velia CCMP2878</name>
    <dbReference type="NCBI Taxonomy" id="1169474"/>
    <lineage>
        <taxon>Eukaryota</taxon>
        <taxon>Sar</taxon>
        <taxon>Alveolata</taxon>
        <taxon>Colpodellida</taxon>
        <taxon>Chromeraceae</taxon>
        <taxon>Chromera</taxon>
    </lineage>
</organism>
<sequence length="347" mass="39095">MGPLSPKQLQKLLLKFSKLATLQKISCEIINLHDGRRKEHRLLLEENISRIHFESVAARQSANASSVRVSVPCITNVYTGTEKLPEPAAKRLQALRKEGKVTLAPEESAKLIMVEVDPEGEMPLLGLPVENGPFVCIVPSDEMELEPGDLATSLQVLKFWKDFEMETESPESSRSFSFPPQSSASASASLGALMLVRDQPVASTPADKEKRLAEFKKEATKGVSCYFLDHKTGERHPARYQYKKNWRGQEMLKLQQGDGKEFARLMFSEIAYVLDFDNAPPDVIALNPRVHVVDIEKPRLCVVAWKHADNKGKDDLDMHRFTLILDSHIAMRDFVFAVNALRNFKLR</sequence>
<protein>
    <submittedName>
        <fullName evidence="1">Uncharacterized protein</fullName>
    </submittedName>
</protein>
<evidence type="ECO:0000313" key="1">
    <source>
        <dbReference type="EMBL" id="CEM39511.1"/>
    </source>
</evidence>